<feature type="domain" description="Peptidase C45 hydrolase" evidence="1">
    <location>
        <begin position="106"/>
        <end position="311"/>
    </location>
</feature>
<accession>A0A942YI40</accession>
<proteinExistence type="predicted"/>
<evidence type="ECO:0000313" key="2">
    <source>
        <dbReference type="EMBL" id="MBS4197928.1"/>
    </source>
</evidence>
<dbReference type="InterPro" id="IPR047794">
    <property type="entry name" value="C45_proenzyme-like"/>
</dbReference>
<name>A0A942YI40_9BACI</name>
<dbReference type="EMBL" id="JAGYPG010000006">
    <property type="protein sequence ID" value="MBS4197928.1"/>
    <property type="molecule type" value="Genomic_DNA"/>
</dbReference>
<organism evidence="2 3">
    <name type="scientific">Lederbergia citri</name>
    <dbReference type="NCBI Taxonomy" id="2833580"/>
    <lineage>
        <taxon>Bacteria</taxon>
        <taxon>Bacillati</taxon>
        <taxon>Bacillota</taxon>
        <taxon>Bacilli</taxon>
        <taxon>Bacillales</taxon>
        <taxon>Bacillaceae</taxon>
        <taxon>Lederbergia</taxon>
    </lineage>
</organism>
<evidence type="ECO:0000313" key="3">
    <source>
        <dbReference type="Proteomes" id="UP000681414"/>
    </source>
</evidence>
<dbReference type="PANTHER" id="PTHR34180">
    <property type="entry name" value="PEPTIDASE C45"/>
    <property type="match status" value="1"/>
</dbReference>
<keyword evidence="2" id="KW-0378">Hydrolase</keyword>
<dbReference type="InterPro" id="IPR029055">
    <property type="entry name" value="Ntn_hydrolases_N"/>
</dbReference>
<dbReference type="InterPro" id="IPR047801">
    <property type="entry name" value="Peptidase_C45"/>
</dbReference>
<comment type="caution">
    <text evidence="2">The sequence shown here is derived from an EMBL/GenBank/DDBJ whole genome shotgun (WGS) entry which is preliminary data.</text>
</comment>
<dbReference type="NCBIfam" id="NF040521">
    <property type="entry name" value="C45_proenzyme"/>
    <property type="match status" value="1"/>
</dbReference>
<sequence>MGNVYSEIVQFRGNHYDFGYMQGELLKESPILSNREKQWASIRKRHFNINEKEAIQLFTKFIPGMLDELHGLADALNWRMEDALREFGGYYVDYEKSGCSILTGSEFLIRNYDSHPGYYEGRYTIYQPTDTGYAVIGPSMQITGRTDGMNEKGLAMGYNFINRIGSGNGFVCNMIGRIILETCANVEEAISLIMEIPHRTSFSYVLLDPSGETFVVEASPRKVVARKSNISTNHFEVLTEENRYRMNDSLRRQNELEKQQSNDLNLYGAYRILNEEDKEIFSGNYGASAGTIHTSAYVPRERKTLFAIGGDRMPVIFDFNRFLEGEDINIKRIKGILKYDTPFINMGMIN</sequence>
<dbReference type="CDD" id="cd01935">
    <property type="entry name" value="Ntn_CGH_like"/>
    <property type="match status" value="1"/>
</dbReference>
<dbReference type="SUPFAM" id="SSF56235">
    <property type="entry name" value="N-terminal nucleophile aminohydrolases (Ntn hydrolases)"/>
    <property type="match status" value="1"/>
</dbReference>
<protein>
    <submittedName>
        <fullName evidence="2">Linear amide C-N hydrolase</fullName>
    </submittedName>
</protein>
<evidence type="ECO:0000259" key="1">
    <source>
        <dbReference type="Pfam" id="PF03417"/>
    </source>
</evidence>
<dbReference type="GO" id="GO:0016787">
    <property type="term" value="F:hydrolase activity"/>
    <property type="evidence" value="ECO:0007669"/>
    <property type="project" value="UniProtKB-KW"/>
</dbReference>
<gene>
    <name evidence="2" type="ORF">KHA97_23090</name>
</gene>
<keyword evidence="3" id="KW-1185">Reference proteome</keyword>
<dbReference type="RefSeq" id="WP_213127159.1">
    <property type="nucleotide sequence ID" value="NZ_JAGYPG010000006.1"/>
</dbReference>
<dbReference type="Pfam" id="PF03417">
    <property type="entry name" value="AAT"/>
    <property type="match status" value="1"/>
</dbReference>
<dbReference type="PANTHER" id="PTHR34180:SF1">
    <property type="entry name" value="BETA-ALANYL-DOPAMINE_CARCININE HYDROLASE"/>
    <property type="match status" value="1"/>
</dbReference>
<dbReference type="Gene3D" id="3.60.60.10">
    <property type="entry name" value="Penicillin V Acylase, Chain A"/>
    <property type="match status" value="1"/>
</dbReference>
<dbReference type="AlphaFoldDB" id="A0A942YI40"/>
<dbReference type="Proteomes" id="UP000681414">
    <property type="component" value="Unassembled WGS sequence"/>
</dbReference>
<reference evidence="2 3" key="1">
    <citation type="submission" date="2021-05" db="EMBL/GenBank/DDBJ databases">
        <title>Novel Bacillus species.</title>
        <authorList>
            <person name="Liu G."/>
        </authorList>
    </citation>
    <scope>NUCLEOTIDE SEQUENCE [LARGE SCALE GENOMIC DNA]</scope>
    <source>
        <strain evidence="3">FJAT-49780</strain>
    </source>
</reference>
<dbReference type="InterPro" id="IPR005079">
    <property type="entry name" value="Peptidase_C45_hydrolase"/>
</dbReference>